<comment type="caution">
    <text evidence="2">The sequence shown here is derived from an EMBL/GenBank/DDBJ whole genome shotgun (WGS) entry which is preliminary data.</text>
</comment>
<protein>
    <submittedName>
        <fullName evidence="2">Pyridoxal 5'-phosphate synthase glutaminase subunit PdxT</fullName>
    </submittedName>
</protein>
<dbReference type="InterPro" id="IPR002161">
    <property type="entry name" value="PdxT/SNO"/>
</dbReference>
<dbReference type="PROSITE" id="PS51273">
    <property type="entry name" value="GATASE_TYPE_1"/>
    <property type="match status" value="1"/>
</dbReference>
<dbReference type="CDD" id="cd01749">
    <property type="entry name" value="GATase1_PB"/>
    <property type="match status" value="1"/>
</dbReference>
<sequence length="200" mass="21689">MAEGRSSTCIGVLSLQGAYQKHIEMLKKLGVRAINVLYPDDLDCCDGLVIPGGETTTMTKFLKTDGNFISRIKQFAKEKPLFGTCAGLILMARRCNDPAIATLDLVDIEVQRNGYGTQANSFSTTLPCQLGEEKTTTPALFIRAPIITQCGPAVSVLAKHNGNPVLVQQGHHLAASFHPELTNNLAIYNHFLHTIVTIPV</sequence>
<dbReference type="PIRSF" id="PIRSF005639">
    <property type="entry name" value="Glut_amidoT_SNO"/>
    <property type="match status" value="1"/>
</dbReference>
<evidence type="ECO:0000256" key="1">
    <source>
        <dbReference type="ARBA" id="ARBA00022962"/>
    </source>
</evidence>
<gene>
    <name evidence="2" type="primary">pdxT</name>
    <name evidence="2" type="ORF">JYU14_04750</name>
</gene>
<dbReference type="InterPro" id="IPR029062">
    <property type="entry name" value="Class_I_gatase-like"/>
</dbReference>
<evidence type="ECO:0000313" key="3">
    <source>
        <dbReference type="Proteomes" id="UP000722121"/>
    </source>
</evidence>
<dbReference type="EMBL" id="JAFITR010000124">
    <property type="protein sequence ID" value="MBN4067373.1"/>
    <property type="molecule type" value="Genomic_DNA"/>
</dbReference>
<organism evidence="2 3">
    <name type="scientific">Simkania negevensis</name>
    <dbReference type="NCBI Taxonomy" id="83561"/>
    <lineage>
        <taxon>Bacteria</taxon>
        <taxon>Pseudomonadati</taxon>
        <taxon>Chlamydiota</taxon>
        <taxon>Chlamydiia</taxon>
        <taxon>Parachlamydiales</taxon>
        <taxon>Simkaniaceae</taxon>
        <taxon>Simkania</taxon>
    </lineage>
</organism>
<dbReference type="NCBIfam" id="TIGR03800">
    <property type="entry name" value="PLP_synth_Pdx2"/>
    <property type="match status" value="1"/>
</dbReference>
<dbReference type="Pfam" id="PF01174">
    <property type="entry name" value="SNO"/>
    <property type="match status" value="1"/>
</dbReference>
<proteinExistence type="predicted"/>
<dbReference type="PROSITE" id="PS51130">
    <property type="entry name" value="PDXT_SNO_2"/>
    <property type="match status" value="1"/>
</dbReference>
<evidence type="ECO:0000313" key="2">
    <source>
        <dbReference type="EMBL" id="MBN4067373.1"/>
    </source>
</evidence>
<dbReference type="SUPFAM" id="SSF52317">
    <property type="entry name" value="Class I glutamine amidotransferase-like"/>
    <property type="match status" value="1"/>
</dbReference>
<name>A0ABS3AUV8_9BACT</name>
<dbReference type="PANTHER" id="PTHR31559">
    <property type="entry name" value="PYRIDOXAL 5'-PHOSPHATE SYNTHASE SUBUNIT SNO"/>
    <property type="match status" value="1"/>
</dbReference>
<keyword evidence="3" id="KW-1185">Reference proteome</keyword>
<reference evidence="2 3" key="1">
    <citation type="submission" date="2021-02" db="EMBL/GenBank/DDBJ databases">
        <title>Activity-based single-cell genomes from oceanic crustal fluid captures similar information to metagenomic and metatranscriptomic surveys with orders of magnitude less sampling.</title>
        <authorList>
            <person name="D'Angelo T.S."/>
            <person name="Orcutt B.N."/>
        </authorList>
    </citation>
    <scope>NUCLEOTIDE SEQUENCE [LARGE SCALE GENOMIC DNA]</scope>
    <source>
        <strain evidence="2">AH-315-G07</strain>
    </source>
</reference>
<dbReference type="Gene3D" id="3.40.50.880">
    <property type="match status" value="1"/>
</dbReference>
<accession>A0ABS3AUV8</accession>
<dbReference type="PANTHER" id="PTHR31559:SF0">
    <property type="entry name" value="PYRIDOXAL 5'-PHOSPHATE SYNTHASE SUBUNIT SNO1-RELATED"/>
    <property type="match status" value="1"/>
</dbReference>
<keyword evidence="1" id="KW-0315">Glutamine amidotransferase</keyword>
<dbReference type="Proteomes" id="UP000722121">
    <property type="component" value="Unassembled WGS sequence"/>
</dbReference>